<reference evidence="11 12" key="1">
    <citation type="journal article" date="2016" name="Mol. Biol. Evol.">
        <title>Comparative Genomics of Early-Diverging Mushroom-Forming Fungi Provides Insights into the Origins of Lignocellulose Decay Capabilities.</title>
        <authorList>
            <person name="Nagy L.G."/>
            <person name="Riley R."/>
            <person name="Tritt A."/>
            <person name="Adam C."/>
            <person name="Daum C."/>
            <person name="Floudas D."/>
            <person name="Sun H."/>
            <person name="Yadav J.S."/>
            <person name="Pangilinan J."/>
            <person name="Larsson K.H."/>
            <person name="Matsuura K."/>
            <person name="Barry K."/>
            <person name="Labutti K."/>
            <person name="Kuo R."/>
            <person name="Ohm R.A."/>
            <person name="Bhattacharya S.S."/>
            <person name="Shirouzu T."/>
            <person name="Yoshinaga Y."/>
            <person name="Martin F.M."/>
            <person name="Grigoriev I.V."/>
            <person name="Hibbett D.S."/>
        </authorList>
    </citation>
    <scope>NUCLEOTIDE SEQUENCE [LARGE SCALE GENOMIC DNA]</scope>
    <source>
        <strain evidence="11 12">HHB12029</strain>
    </source>
</reference>
<feature type="active site" description="Charge relay system" evidence="8">
    <location>
        <position position="286"/>
    </location>
</feature>
<evidence type="ECO:0000256" key="4">
    <source>
        <dbReference type="ARBA" id="ARBA00022801"/>
    </source>
</evidence>
<dbReference type="CDD" id="cd04056">
    <property type="entry name" value="Peptidases_S53"/>
    <property type="match status" value="1"/>
</dbReference>
<evidence type="ECO:0000256" key="1">
    <source>
        <dbReference type="ARBA" id="ARBA00004239"/>
    </source>
</evidence>
<keyword evidence="4 8" id="KW-0378">Hydrolase</keyword>
<feature type="domain" description="Peptidase S53" evidence="10">
    <location>
        <begin position="206"/>
        <end position="579"/>
    </location>
</feature>
<evidence type="ECO:0000256" key="3">
    <source>
        <dbReference type="ARBA" id="ARBA00022723"/>
    </source>
</evidence>
<dbReference type="InterPro" id="IPR030400">
    <property type="entry name" value="Sedolisin_dom"/>
</dbReference>
<keyword evidence="5 8" id="KW-0720">Serine protease</keyword>
<keyword evidence="6 8" id="KW-0106">Calcium</keyword>
<evidence type="ECO:0000313" key="12">
    <source>
        <dbReference type="Proteomes" id="UP000077266"/>
    </source>
</evidence>
<evidence type="ECO:0000256" key="5">
    <source>
        <dbReference type="ARBA" id="ARBA00022825"/>
    </source>
</evidence>
<dbReference type="SMART" id="SM00944">
    <property type="entry name" value="Pro-kuma_activ"/>
    <property type="match status" value="1"/>
</dbReference>
<dbReference type="InterPro" id="IPR036852">
    <property type="entry name" value="Peptidase_S8/S53_dom_sf"/>
</dbReference>
<evidence type="ECO:0000259" key="10">
    <source>
        <dbReference type="PROSITE" id="PS51695"/>
    </source>
</evidence>
<dbReference type="GO" id="GO:0005576">
    <property type="term" value="C:extracellular region"/>
    <property type="evidence" value="ECO:0007669"/>
    <property type="project" value="UniProtKB-SubCell"/>
</dbReference>
<dbReference type="Pfam" id="PF09286">
    <property type="entry name" value="Pro-kuma_activ"/>
    <property type="match status" value="1"/>
</dbReference>
<dbReference type="EMBL" id="KV425909">
    <property type="protein sequence ID" value="KZV99462.1"/>
    <property type="molecule type" value="Genomic_DNA"/>
</dbReference>
<dbReference type="Gene3D" id="3.40.50.200">
    <property type="entry name" value="Peptidase S8/S53 domain"/>
    <property type="match status" value="2"/>
</dbReference>
<dbReference type="PANTHER" id="PTHR14218:SF15">
    <property type="entry name" value="TRIPEPTIDYL-PEPTIDASE 1"/>
    <property type="match status" value="1"/>
</dbReference>
<keyword evidence="7" id="KW-0865">Zymogen</keyword>
<evidence type="ECO:0000256" key="7">
    <source>
        <dbReference type="ARBA" id="ARBA00023145"/>
    </source>
</evidence>
<keyword evidence="3 8" id="KW-0479">Metal-binding</keyword>
<evidence type="ECO:0000256" key="9">
    <source>
        <dbReference type="SAM" id="SignalP"/>
    </source>
</evidence>
<dbReference type="SUPFAM" id="SSF52743">
    <property type="entry name" value="Subtilisin-like"/>
    <property type="match status" value="1"/>
</dbReference>
<dbReference type="OrthoDB" id="409122at2759"/>
<keyword evidence="12" id="KW-1185">Reference proteome</keyword>
<evidence type="ECO:0000256" key="8">
    <source>
        <dbReference type="PROSITE-ProRule" id="PRU01032"/>
    </source>
</evidence>
<dbReference type="GO" id="GO:0004252">
    <property type="term" value="F:serine-type endopeptidase activity"/>
    <property type="evidence" value="ECO:0007669"/>
    <property type="project" value="UniProtKB-UniRule"/>
</dbReference>
<feature type="active site" description="Charge relay system" evidence="8">
    <location>
        <position position="483"/>
    </location>
</feature>
<name>A0A165MLZ4_EXIGL</name>
<feature type="binding site" evidence="8">
    <location>
        <position position="544"/>
    </location>
    <ligand>
        <name>Ca(2+)</name>
        <dbReference type="ChEBI" id="CHEBI:29108"/>
    </ligand>
</feature>
<evidence type="ECO:0000256" key="2">
    <source>
        <dbReference type="ARBA" id="ARBA00022670"/>
    </source>
</evidence>
<dbReference type="InterPro" id="IPR050819">
    <property type="entry name" value="Tripeptidyl-peptidase_I"/>
</dbReference>
<comment type="cofactor">
    <cofactor evidence="8">
        <name>Ca(2+)</name>
        <dbReference type="ChEBI" id="CHEBI:29108"/>
    </cofactor>
    <text evidence="8">Binds 1 Ca(2+) ion per subunit.</text>
</comment>
<dbReference type="STRING" id="1314781.A0A165MLZ4"/>
<dbReference type="PANTHER" id="PTHR14218">
    <property type="entry name" value="PROTEASE S8 TRIPEPTIDYL PEPTIDASE I CLN2"/>
    <property type="match status" value="1"/>
</dbReference>
<dbReference type="CDD" id="cd11377">
    <property type="entry name" value="Pro-peptidase_S53"/>
    <property type="match status" value="1"/>
</dbReference>
<feature type="signal peptide" evidence="9">
    <location>
        <begin position="1"/>
        <end position="17"/>
    </location>
</feature>
<dbReference type="InParanoid" id="A0A165MLZ4"/>
<feature type="binding site" evidence="8">
    <location>
        <position position="557"/>
    </location>
    <ligand>
        <name>Ca(2+)</name>
        <dbReference type="ChEBI" id="CHEBI:29108"/>
    </ligand>
</feature>
<dbReference type="Proteomes" id="UP000077266">
    <property type="component" value="Unassembled WGS sequence"/>
</dbReference>
<accession>A0A165MLZ4</accession>
<gene>
    <name evidence="11" type="ORF">EXIGLDRAFT_802438</name>
</gene>
<proteinExistence type="predicted"/>
<keyword evidence="9" id="KW-0732">Signal</keyword>
<sequence>MVFPSIVLFALLAVSSAAPPQRQKAVHERKTLPPSFSRVGAANASQSLTMRLGLKSKDTTGLIDALMRVSDPASPSYGQHLSQAEVNAFLVPSAETTTAVNAWLVENGISSNKASSAGDWIEFTIPVKQANDLFAADFSVFKHAADGSEVVRTLQYSLPVDLQDSIILLFPGVSFGSISMPPKVEQELGKVPVAKRQSVPSACATSITPACVQALYGIPATPATQSTNRLAVSACNLTSGFINQWASSSDLSVAYRPDAKKGKFTVQSVDDGINVDLIFGLFAGIEADLDIEYTVGVATNVSTIFITVGNNNTDGLAGFLDLVIDLLEQTDPIPQVLTTSYGSNEAGISSALANQLCMAYAALGARGTSILFASGDGGVSGSQSQSCTTFQPTFPAGCPFITMVGATSGVPETAASFSSGGFSNVFARPSYQNAAVSTYLAALGSTNAGLFNRTGRAFPDVAAIGNNVQIISSSLTQSVAGTSCSSPIFARRVSTSPPSTTLCSYRYEYSVISLINDRRIAAGKKSLGFLNPFLYTNPGVFTDITTGSNPGFPASAGWDPVTGLGTPKFGALLAAAMALP</sequence>
<dbReference type="GO" id="GO:0046872">
    <property type="term" value="F:metal ion binding"/>
    <property type="evidence" value="ECO:0007669"/>
    <property type="project" value="UniProtKB-UniRule"/>
</dbReference>
<organism evidence="11 12">
    <name type="scientific">Exidia glandulosa HHB12029</name>
    <dbReference type="NCBI Taxonomy" id="1314781"/>
    <lineage>
        <taxon>Eukaryota</taxon>
        <taxon>Fungi</taxon>
        <taxon>Dikarya</taxon>
        <taxon>Basidiomycota</taxon>
        <taxon>Agaricomycotina</taxon>
        <taxon>Agaricomycetes</taxon>
        <taxon>Auriculariales</taxon>
        <taxon>Exidiaceae</taxon>
        <taxon>Exidia</taxon>
    </lineage>
</organism>
<comment type="subcellular location">
    <subcellularLocation>
        <location evidence="1">Secreted</location>
        <location evidence="1">Extracellular space</location>
    </subcellularLocation>
</comment>
<evidence type="ECO:0000313" key="11">
    <source>
        <dbReference type="EMBL" id="KZV99462.1"/>
    </source>
</evidence>
<dbReference type="InterPro" id="IPR015366">
    <property type="entry name" value="S53_propep"/>
</dbReference>
<keyword evidence="2 8" id="KW-0645">Protease</keyword>
<protein>
    <submittedName>
        <fullName evidence="11">Family S53 protease</fullName>
    </submittedName>
</protein>
<feature type="chain" id="PRO_5007862652" evidence="9">
    <location>
        <begin position="18"/>
        <end position="580"/>
    </location>
</feature>
<dbReference type="AlphaFoldDB" id="A0A165MLZ4"/>
<dbReference type="GO" id="GO:0008240">
    <property type="term" value="F:tripeptidyl-peptidase activity"/>
    <property type="evidence" value="ECO:0007669"/>
    <property type="project" value="TreeGrafter"/>
</dbReference>
<feature type="binding site" evidence="8">
    <location>
        <position position="543"/>
    </location>
    <ligand>
        <name>Ca(2+)</name>
        <dbReference type="ChEBI" id="CHEBI:29108"/>
    </ligand>
</feature>
<dbReference type="SUPFAM" id="SSF54897">
    <property type="entry name" value="Protease propeptides/inhibitors"/>
    <property type="match status" value="1"/>
</dbReference>
<feature type="binding site" evidence="8">
    <location>
        <position position="559"/>
    </location>
    <ligand>
        <name>Ca(2+)</name>
        <dbReference type="ChEBI" id="CHEBI:29108"/>
    </ligand>
</feature>
<feature type="active site" description="Charge relay system" evidence="8">
    <location>
        <position position="290"/>
    </location>
</feature>
<evidence type="ECO:0000256" key="6">
    <source>
        <dbReference type="ARBA" id="ARBA00022837"/>
    </source>
</evidence>
<dbReference type="GO" id="GO:0006508">
    <property type="term" value="P:proteolysis"/>
    <property type="evidence" value="ECO:0007669"/>
    <property type="project" value="UniProtKB-KW"/>
</dbReference>
<dbReference type="PROSITE" id="PS51695">
    <property type="entry name" value="SEDOLISIN"/>
    <property type="match status" value="1"/>
</dbReference>